<name>A0A494TKW9_SPHPE</name>
<sequence>MGATLTPSLGGPVQRINRLGNRTAISYTLRPLYSPTEGRIFVARLMRGRQVGVIVVVPQSGIIVGTPGSPLVNGAVGGGIALPIKGLTAGYVMKEGQPLSIIHNSRRFLHWFAGDYTADGSGSGATNIYPPLRTALTNNDVIEIAKPYIEGSLSADSDRWSKQAAARNPISFTVTEDA</sequence>
<protein>
    <submittedName>
        <fullName evidence="1">Uncharacterized protein</fullName>
    </submittedName>
</protein>
<evidence type="ECO:0000313" key="1">
    <source>
        <dbReference type="EMBL" id="AYJ87673.1"/>
    </source>
</evidence>
<organism evidence="1 2">
    <name type="scientific">Sphingomonas paeninsulae</name>
    <dbReference type="NCBI Taxonomy" id="2319844"/>
    <lineage>
        <taxon>Bacteria</taxon>
        <taxon>Pseudomonadati</taxon>
        <taxon>Pseudomonadota</taxon>
        <taxon>Alphaproteobacteria</taxon>
        <taxon>Sphingomonadales</taxon>
        <taxon>Sphingomonadaceae</taxon>
        <taxon>Sphingomonas</taxon>
    </lineage>
</organism>
<dbReference type="Proteomes" id="UP000276254">
    <property type="component" value="Chromosome"/>
</dbReference>
<gene>
    <name evidence="1" type="ORF">D3Y57_19260</name>
</gene>
<dbReference type="OrthoDB" id="7173828at2"/>
<dbReference type="AlphaFoldDB" id="A0A494TKW9"/>
<reference evidence="1 2" key="1">
    <citation type="submission" date="2018-09" db="EMBL/GenBank/DDBJ databases">
        <title>Sphingomonas peninsula sp. nov., isolated from fildes peninsula, Antarctic soil.</title>
        <authorList>
            <person name="Yingchao G."/>
        </authorList>
    </citation>
    <scope>NUCLEOTIDE SEQUENCE [LARGE SCALE GENOMIC DNA]</scope>
    <source>
        <strain evidence="1 2">YZ-8</strain>
    </source>
</reference>
<proteinExistence type="predicted"/>
<evidence type="ECO:0000313" key="2">
    <source>
        <dbReference type="Proteomes" id="UP000276254"/>
    </source>
</evidence>
<keyword evidence="2" id="KW-1185">Reference proteome</keyword>
<accession>A0A494TKW9</accession>
<dbReference type="EMBL" id="CP032829">
    <property type="protein sequence ID" value="AYJ87673.1"/>
    <property type="molecule type" value="Genomic_DNA"/>
</dbReference>
<dbReference type="KEGG" id="spha:D3Y57_19260"/>